<comment type="caution">
    <text evidence="1">The sequence shown here is derived from an EMBL/GenBank/DDBJ whole genome shotgun (WGS) entry which is preliminary data.</text>
</comment>
<evidence type="ECO:0000313" key="1">
    <source>
        <dbReference type="EMBL" id="OHG59469.1"/>
    </source>
</evidence>
<sequence length="62" mass="6852">MIVSIIKMTEDKCWLKSKLAAPGSKCKKCTGGFDVSALLRKMENELSVESRAASHSFFLLCL</sequence>
<dbReference type="EMBL" id="MLZC01000024">
    <property type="protein sequence ID" value="OHG59469.1"/>
    <property type="molecule type" value="Genomic_DNA"/>
</dbReference>
<accession>A0A1S0Z8A8</accession>
<reference evidence="1" key="1">
    <citation type="submission" date="2016-09" db="EMBL/GenBank/DDBJ databases">
        <title>Whole genome sequencing of Salmonella enterica.</title>
        <authorList>
            <person name="Bell R."/>
        </authorList>
    </citation>
    <scope>NUCLEOTIDE SEQUENCE [LARGE SCALE GENOMIC DNA]</scope>
    <source>
        <strain evidence="1">CFSAN044978</strain>
    </source>
</reference>
<dbReference type="AlphaFoldDB" id="A0A1S0Z8A8"/>
<name>A0A1S0Z8A8_SALET</name>
<gene>
    <name evidence="1" type="ORF">A7T00_29010</name>
</gene>
<proteinExistence type="predicted"/>
<protein>
    <submittedName>
        <fullName evidence="1">Uncharacterized protein</fullName>
    </submittedName>
</protein>
<organism evidence="1">
    <name type="scientific">Salmonella enterica subsp. enterica serovar Saintpaul</name>
    <dbReference type="NCBI Taxonomy" id="90105"/>
    <lineage>
        <taxon>Bacteria</taxon>
        <taxon>Pseudomonadati</taxon>
        <taxon>Pseudomonadota</taxon>
        <taxon>Gammaproteobacteria</taxon>
        <taxon>Enterobacterales</taxon>
        <taxon>Enterobacteriaceae</taxon>
        <taxon>Salmonella</taxon>
    </lineage>
</organism>